<keyword evidence="8" id="KW-0238">DNA-binding</keyword>
<dbReference type="GO" id="GO:0006281">
    <property type="term" value="P:DNA repair"/>
    <property type="evidence" value="ECO:0007669"/>
    <property type="project" value="UniProtKB-KW"/>
</dbReference>
<dbReference type="GO" id="GO:0008854">
    <property type="term" value="F:exodeoxyribonuclease V activity"/>
    <property type="evidence" value="ECO:0007669"/>
    <property type="project" value="UniProtKB-EC"/>
</dbReference>
<dbReference type="PANTHER" id="PTHR30591:SF1">
    <property type="entry name" value="RECBCD ENZYME SUBUNIT RECC"/>
    <property type="match status" value="1"/>
</dbReference>
<keyword evidence="6 10" id="KW-0269">Exonuclease</keyword>
<sequence length="250" mass="29586">MLRVYHSNRLDVLEALMEFIVERERLDDPFEPEMILVQSTGMAQWLQMTLSQKFGIAANIAFPLPASFIWEMFVRVLPDIPKESAFSKQSMSWKLMTLLPQLLDKDEFVLLRHYLTDDTDKRKLFQLSARAADLFDQYLVYRPDWLTQWEAEKPWKVWERRKTGRRRCGKHWWNIPPRWGSRAGIAPISTNALFKRWKARPPARQGCRPAFLFAAFPRYRQCISEHCRRWVNILKSISFLLIRVGITGGI</sequence>
<dbReference type="GO" id="GO:0006310">
    <property type="term" value="P:DNA recombination"/>
    <property type="evidence" value="ECO:0007669"/>
    <property type="project" value="TreeGrafter"/>
</dbReference>
<dbReference type="AlphaFoldDB" id="A0A447N4D8"/>
<evidence type="ECO:0000256" key="6">
    <source>
        <dbReference type="ARBA" id="ARBA00022839"/>
    </source>
</evidence>
<dbReference type="SUPFAM" id="SSF52540">
    <property type="entry name" value="P-loop containing nucleoside triphosphate hydrolases"/>
    <property type="match status" value="1"/>
</dbReference>
<dbReference type="EC" id="3.1.11.5" evidence="10"/>
<dbReference type="GO" id="GO:0004386">
    <property type="term" value="F:helicase activity"/>
    <property type="evidence" value="ECO:0007669"/>
    <property type="project" value="UniProtKB-KW"/>
</dbReference>
<protein>
    <submittedName>
        <fullName evidence="10">Exonuclease V subunit</fullName>
        <ecNumber evidence="10">3.1.11.5</ecNumber>
    </submittedName>
</protein>
<evidence type="ECO:0000313" key="11">
    <source>
        <dbReference type="Proteomes" id="UP000282086"/>
    </source>
</evidence>
<evidence type="ECO:0000256" key="8">
    <source>
        <dbReference type="ARBA" id="ARBA00023125"/>
    </source>
</evidence>
<dbReference type="GO" id="GO:0005524">
    <property type="term" value="F:ATP binding"/>
    <property type="evidence" value="ECO:0007669"/>
    <property type="project" value="UniProtKB-KW"/>
</dbReference>
<evidence type="ECO:0000256" key="3">
    <source>
        <dbReference type="ARBA" id="ARBA00022763"/>
    </source>
</evidence>
<dbReference type="Proteomes" id="UP000282086">
    <property type="component" value="Chromosome"/>
</dbReference>
<evidence type="ECO:0000256" key="5">
    <source>
        <dbReference type="ARBA" id="ARBA00022806"/>
    </source>
</evidence>
<keyword evidence="1" id="KW-0540">Nuclease</keyword>
<evidence type="ECO:0000256" key="1">
    <source>
        <dbReference type="ARBA" id="ARBA00022722"/>
    </source>
</evidence>
<organism evidence="10 11">
    <name type="scientific">Salmonella enterica I</name>
    <dbReference type="NCBI Taxonomy" id="59201"/>
    <lineage>
        <taxon>Bacteria</taxon>
        <taxon>Pseudomonadati</taxon>
        <taxon>Pseudomonadota</taxon>
        <taxon>Gammaproteobacteria</taxon>
        <taxon>Enterobacterales</taxon>
        <taxon>Enterobacteriaceae</taxon>
        <taxon>Salmonella</taxon>
    </lineage>
</organism>
<keyword evidence="9" id="KW-0234">DNA repair</keyword>
<dbReference type="Gene3D" id="3.40.50.10930">
    <property type="match status" value="1"/>
</dbReference>
<dbReference type="InterPro" id="IPR027417">
    <property type="entry name" value="P-loop_NTPase"/>
</dbReference>
<evidence type="ECO:0000256" key="9">
    <source>
        <dbReference type="ARBA" id="ARBA00023204"/>
    </source>
</evidence>
<gene>
    <name evidence="10" type="primary">recC_1</name>
    <name evidence="10" type="ORF">NCTC129_04454</name>
</gene>
<name>A0A447N4D8_SALET</name>
<keyword evidence="5" id="KW-0347">Helicase</keyword>
<evidence type="ECO:0000256" key="7">
    <source>
        <dbReference type="ARBA" id="ARBA00022840"/>
    </source>
</evidence>
<dbReference type="EMBL" id="LR134140">
    <property type="protein sequence ID" value="VDZ98197.1"/>
    <property type="molecule type" value="Genomic_DNA"/>
</dbReference>
<evidence type="ECO:0000313" key="10">
    <source>
        <dbReference type="EMBL" id="VDZ98197.1"/>
    </source>
</evidence>
<accession>A0A447N4D8</accession>
<keyword evidence="3" id="KW-0227">DNA damage</keyword>
<keyword evidence="2" id="KW-0547">Nucleotide-binding</keyword>
<evidence type="ECO:0000256" key="2">
    <source>
        <dbReference type="ARBA" id="ARBA00022741"/>
    </source>
</evidence>
<reference evidence="10 11" key="1">
    <citation type="submission" date="2018-12" db="EMBL/GenBank/DDBJ databases">
        <authorList>
            <consortium name="Pathogen Informatics"/>
        </authorList>
    </citation>
    <scope>NUCLEOTIDE SEQUENCE [LARGE SCALE GENOMIC DNA]</scope>
    <source>
        <strain evidence="10 11">NCTC129</strain>
    </source>
</reference>
<dbReference type="PANTHER" id="PTHR30591">
    <property type="entry name" value="RECBCD ENZYME SUBUNIT RECC"/>
    <property type="match status" value="1"/>
</dbReference>
<dbReference type="GO" id="GO:0003677">
    <property type="term" value="F:DNA binding"/>
    <property type="evidence" value="ECO:0007669"/>
    <property type="project" value="UniProtKB-KW"/>
</dbReference>
<keyword evidence="4 10" id="KW-0378">Hydrolase</keyword>
<keyword evidence="7" id="KW-0067">ATP-binding</keyword>
<evidence type="ECO:0000256" key="4">
    <source>
        <dbReference type="ARBA" id="ARBA00022801"/>
    </source>
</evidence>
<dbReference type="Pfam" id="PF04257">
    <property type="entry name" value="Exonuc_V_gamma"/>
    <property type="match status" value="1"/>
</dbReference>
<proteinExistence type="predicted"/>